<keyword evidence="1" id="KW-0560">Oxidoreductase</keyword>
<evidence type="ECO:0000313" key="1">
    <source>
        <dbReference type="EMBL" id="VAW59407.1"/>
    </source>
</evidence>
<dbReference type="AlphaFoldDB" id="A0A3B0X908"/>
<proteinExistence type="predicted"/>
<reference evidence="1" key="1">
    <citation type="submission" date="2018-06" db="EMBL/GenBank/DDBJ databases">
        <authorList>
            <person name="Zhirakovskaya E."/>
        </authorList>
    </citation>
    <scope>NUCLEOTIDE SEQUENCE</scope>
</reference>
<gene>
    <name evidence="1" type="ORF">MNBD_GAMMA08-2500</name>
</gene>
<accession>A0A3B0X908</accession>
<dbReference type="GO" id="GO:0004355">
    <property type="term" value="F:glutamate synthase (NADPH) activity"/>
    <property type="evidence" value="ECO:0007669"/>
    <property type="project" value="UniProtKB-EC"/>
</dbReference>
<dbReference type="Pfam" id="PF13665">
    <property type="entry name" value="Tox-PAAR-like"/>
    <property type="match status" value="1"/>
</dbReference>
<name>A0A3B0X908_9ZZZZ</name>
<protein>
    <submittedName>
        <fullName evidence="1">Glutamate synthase [NADPH] large chain</fullName>
        <ecNumber evidence="1">1.4.1.13</ecNumber>
    </submittedName>
</protein>
<dbReference type="EC" id="1.4.1.13" evidence="1"/>
<organism evidence="1">
    <name type="scientific">hydrothermal vent metagenome</name>
    <dbReference type="NCBI Taxonomy" id="652676"/>
    <lineage>
        <taxon>unclassified sequences</taxon>
        <taxon>metagenomes</taxon>
        <taxon>ecological metagenomes</taxon>
    </lineage>
</organism>
<dbReference type="CDD" id="cd14740">
    <property type="entry name" value="PAAR_4"/>
    <property type="match status" value="1"/>
</dbReference>
<dbReference type="EMBL" id="UOFH01000076">
    <property type="protein sequence ID" value="VAW59407.1"/>
    <property type="molecule type" value="Genomic_DNA"/>
</dbReference>
<sequence>MAVTIHVNGKSNSLVHKGSMGIAKSTLPDVCKTPTPGGPVPIPYPVIVSMSSDLKKGSKKVKFDGGNSAAIKGSEFSRCTGDEPGTVGGIKSSTNMKEATWILYSFDVKIEGKNACRLSDKMMMNHGNTACLSGCGNIPVAGDGAEHDVSCAVKECDNASYDLKSTPEKDSKGRSGNRCKVLGRKKHDCVKEKLDRKENEGILSEGSFDMEGKLPASTSSPSIIMSQQINPGGVSPWYSAFGKMRKAVKAVGGGSIKGLIRRPDVVLVGDSGNTVIDLKFPCPGKVKRGKKTRGYMPSADVPSASYMTEATRESYELIAGQGKVKTIAPQECKQEICP</sequence>